<evidence type="ECO:0000313" key="2">
    <source>
        <dbReference type="Proteomes" id="UP001143910"/>
    </source>
</evidence>
<accession>A0ACC1MV38</accession>
<dbReference type="Proteomes" id="UP001143910">
    <property type="component" value="Unassembled WGS sequence"/>
</dbReference>
<evidence type="ECO:0000313" key="1">
    <source>
        <dbReference type="EMBL" id="KAJ2970882.1"/>
    </source>
</evidence>
<protein>
    <submittedName>
        <fullName evidence="1">Uncharacterized protein</fullName>
    </submittedName>
</protein>
<organism evidence="1 2">
    <name type="scientific">Zarea fungicola</name>
    <dbReference type="NCBI Taxonomy" id="93591"/>
    <lineage>
        <taxon>Eukaryota</taxon>
        <taxon>Fungi</taxon>
        <taxon>Dikarya</taxon>
        <taxon>Ascomycota</taxon>
        <taxon>Pezizomycotina</taxon>
        <taxon>Sordariomycetes</taxon>
        <taxon>Hypocreomycetidae</taxon>
        <taxon>Hypocreales</taxon>
        <taxon>Cordycipitaceae</taxon>
        <taxon>Zarea</taxon>
    </lineage>
</organism>
<keyword evidence="2" id="KW-1185">Reference proteome</keyword>
<reference evidence="1" key="1">
    <citation type="submission" date="2022-08" db="EMBL/GenBank/DDBJ databases">
        <title>Genome Sequence of Lecanicillium fungicola.</title>
        <authorList>
            <person name="Buettner E."/>
        </authorList>
    </citation>
    <scope>NUCLEOTIDE SEQUENCE</scope>
    <source>
        <strain evidence="1">Babe33</strain>
    </source>
</reference>
<gene>
    <name evidence="1" type="ORF">NQ176_g7969</name>
</gene>
<name>A0ACC1MV38_9HYPO</name>
<sequence length="283" mass="32121">MTLYSDPPSLLPFRHDKPTLLVCWWMTSFCAVMIFLRVAGRFIRTERLFLEDKIAAVALIPLTLRMACVHYILIHGTNNADYTGVILTTDQLHQKSVGSGLVLLSRFFYAATLWVLKCAILEFLRRITGITWQRSYQTMLIALRVFLLLTFIAVVVSDLVECRPFRHYWQVLPDPGGQCRQGYVQLITMATCNVLTDLMLVIFPIPIILRSHMLVKRKISLVLLFSLSLSVVCVTLYRVPHIIRSDGRQQYRSLLASVEILFATASANALRPKTTSSTPAMGQ</sequence>
<proteinExistence type="predicted"/>
<comment type="caution">
    <text evidence="1">The sequence shown here is derived from an EMBL/GenBank/DDBJ whole genome shotgun (WGS) entry which is preliminary data.</text>
</comment>
<dbReference type="EMBL" id="JANJQO010001451">
    <property type="protein sequence ID" value="KAJ2970882.1"/>
    <property type="molecule type" value="Genomic_DNA"/>
</dbReference>